<evidence type="ECO:0000313" key="6">
    <source>
        <dbReference type="EMBL" id="MBI4210564.1"/>
    </source>
</evidence>
<evidence type="ECO:0000313" key="7">
    <source>
        <dbReference type="Proteomes" id="UP000732298"/>
    </source>
</evidence>
<protein>
    <submittedName>
        <fullName evidence="6">Archease</fullName>
    </submittedName>
</protein>
<dbReference type="Proteomes" id="UP000732298">
    <property type="component" value="Unassembled WGS sequence"/>
</dbReference>
<keyword evidence="3" id="KW-0479">Metal-binding</keyword>
<reference evidence="6" key="1">
    <citation type="submission" date="2020-07" db="EMBL/GenBank/DDBJ databases">
        <title>Huge and variable diversity of episymbiotic CPR bacteria and DPANN archaea in groundwater ecosystems.</title>
        <authorList>
            <person name="He C.Y."/>
            <person name="Keren R."/>
            <person name="Whittaker M."/>
            <person name="Farag I.F."/>
            <person name="Doudna J."/>
            <person name="Cate J.H.D."/>
            <person name="Banfield J.F."/>
        </authorList>
    </citation>
    <scope>NUCLEOTIDE SEQUENCE</scope>
    <source>
        <strain evidence="6">NC_groundwater_1296_Ag_S-0.2um_52_80</strain>
    </source>
</reference>
<dbReference type="Gene3D" id="3.55.10.10">
    <property type="entry name" value="Archease domain"/>
    <property type="match status" value="1"/>
</dbReference>
<dbReference type="GO" id="GO:0046872">
    <property type="term" value="F:metal ion binding"/>
    <property type="evidence" value="ECO:0007669"/>
    <property type="project" value="UniProtKB-KW"/>
</dbReference>
<comment type="similarity">
    <text evidence="1">Belongs to the archease family.</text>
</comment>
<dbReference type="Pfam" id="PF01951">
    <property type="entry name" value="Archease"/>
    <property type="match status" value="1"/>
</dbReference>
<dbReference type="InterPro" id="IPR036820">
    <property type="entry name" value="Archease_dom_sf"/>
</dbReference>
<dbReference type="AlphaFoldDB" id="A0A8T3YJ65"/>
<proteinExistence type="inferred from homology"/>
<evidence type="ECO:0000259" key="5">
    <source>
        <dbReference type="Pfam" id="PF01951"/>
    </source>
</evidence>
<dbReference type="SUPFAM" id="SSF69819">
    <property type="entry name" value="MTH1598-like"/>
    <property type="match status" value="1"/>
</dbReference>
<dbReference type="GO" id="GO:0008033">
    <property type="term" value="P:tRNA processing"/>
    <property type="evidence" value="ECO:0007669"/>
    <property type="project" value="UniProtKB-KW"/>
</dbReference>
<organism evidence="6 7">
    <name type="scientific">Candidatus Iainarchaeum sp</name>
    <dbReference type="NCBI Taxonomy" id="3101447"/>
    <lineage>
        <taxon>Archaea</taxon>
        <taxon>Candidatus Iainarchaeota</taxon>
        <taxon>Candidatus Iainarchaeia</taxon>
        <taxon>Candidatus Iainarchaeales</taxon>
        <taxon>Candidatus Iainarchaeaceae</taxon>
        <taxon>Candidatus Iainarchaeum</taxon>
    </lineage>
</organism>
<comment type="caution">
    <text evidence="6">The sequence shown here is derived from an EMBL/GenBank/DDBJ whole genome shotgun (WGS) entry which is preliminary data.</text>
</comment>
<dbReference type="PANTHER" id="PTHR12682:SF11">
    <property type="entry name" value="PROTEIN ARCHEASE"/>
    <property type="match status" value="1"/>
</dbReference>
<dbReference type="PANTHER" id="PTHR12682">
    <property type="entry name" value="ARCHEASE"/>
    <property type="match status" value="1"/>
</dbReference>
<keyword evidence="4" id="KW-0106">Calcium</keyword>
<accession>A0A8T3YJ65</accession>
<evidence type="ECO:0000256" key="4">
    <source>
        <dbReference type="ARBA" id="ARBA00022837"/>
    </source>
</evidence>
<evidence type="ECO:0000256" key="3">
    <source>
        <dbReference type="ARBA" id="ARBA00022723"/>
    </source>
</evidence>
<feature type="domain" description="Archease" evidence="5">
    <location>
        <begin position="11"/>
        <end position="139"/>
    </location>
</feature>
<sequence>MKFSFLKDVAIADIAFRAEGKTKEELFANCAMALTSAMADTRKMGAQEKRKISIAGKDDNELLYSFLSELVYIKDVDGLLFKDFKISLAEGGLDAECGGDKLESIGRENLNNDVKAITMYLFGIKKGKGKFAATVVVDI</sequence>
<dbReference type="InterPro" id="IPR002804">
    <property type="entry name" value="Archease"/>
</dbReference>
<evidence type="ECO:0000256" key="1">
    <source>
        <dbReference type="ARBA" id="ARBA00007963"/>
    </source>
</evidence>
<gene>
    <name evidence="6" type="ORF">HY544_03610</name>
</gene>
<name>A0A8T3YJ65_9ARCH</name>
<evidence type="ECO:0000256" key="2">
    <source>
        <dbReference type="ARBA" id="ARBA00022694"/>
    </source>
</evidence>
<dbReference type="EMBL" id="JACQPB010000035">
    <property type="protein sequence ID" value="MBI4210564.1"/>
    <property type="molecule type" value="Genomic_DNA"/>
</dbReference>
<keyword evidence="2" id="KW-0819">tRNA processing</keyword>
<dbReference type="InterPro" id="IPR023572">
    <property type="entry name" value="Archease_dom"/>
</dbReference>